<protein>
    <submittedName>
        <fullName evidence="1">Uncharacterized protein</fullName>
    </submittedName>
</protein>
<accession>A0A852TVP6</accession>
<dbReference type="EMBL" id="JACCCC010000001">
    <property type="protein sequence ID" value="NYE46903.1"/>
    <property type="molecule type" value="Genomic_DNA"/>
</dbReference>
<dbReference type="AlphaFoldDB" id="A0A852TVP6"/>
<dbReference type="Proteomes" id="UP000589036">
    <property type="component" value="Unassembled WGS sequence"/>
</dbReference>
<comment type="caution">
    <text evidence="1">The sequence shown here is derived from an EMBL/GenBank/DDBJ whole genome shotgun (WGS) entry which is preliminary data.</text>
</comment>
<evidence type="ECO:0000313" key="1">
    <source>
        <dbReference type="EMBL" id="NYE46903.1"/>
    </source>
</evidence>
<organism evidence="1 2">
    <name type="scientific">Spinactinospora alkalitolerans</name>
    <dbReference type="NCBI Taxonomy" id="687207"/>
    <lineage>
        <taxon>Bacteria</taxon>
        <taxon>Bacillati</taxon>
        <taxon>Actinomycetota</taxon>
        <taxon>Actinomycetes</taxon>
        <taxon>Streptosporangiales</taxon>
        <taxon>Nocardiopsidaceae</taxon>
        <taxon>Spinactinospora</taxon>
    </lineage>
</organism>
<proteinExistence type="predicted"/>
<reference evidence="1 2" key="1">
    <citation type="submission" date="2020-07" db="EMBL/GenBank/DDBJ databases">
        <title>Sequencing the genomes of 1000 actinobacteria strains.</title>
        <authorList>
            <person name="Klenk H.-P."/>
        </authorList>
    </citation>
    <scope>NUCLEOTIDE SEQUENCE [LARGE SCALE GENOMIC DNA]</scope>
    <source>
        <strain evidence="1 2">CXB654</strain>
    </source>
</reference>
<sequence>MRRRAVVPRVMYSDPVGAAAPSPVRWAARHLPGALCGPWGIGHRVVLSGRARFGHRDGISLSSRRAIMVGLETASVLVLSTGGPEAGNPECEEAACA</sequence>
<name>A0A852TVP6_9ACTN</name>
<keyword evidence="2" id="KW-1185">Reference proteome</keyword>
<evidence type="ECO:0000313" key="2">
    <source>
        <dbReference type="Proteomes" id="UP000589036"/>
    </source>
</evidence>
<gene>
    <name evidence="1" type="ORF">HDA32_002023</name>
</gene>